<evidence type="ECO:0000313" key="3">
    <source>
        <dbReference type="Proteomes" id="UP000041254"/>
    </source>
</evidence>
<name>A0A0G4EPK5_VITBC</name>
<organism evidence="2 3">
    <name type="scientific">Vitrella brassicaformis (strain CCMP3155)</name>
    <dbReference type="NCBI Taxonomy" id="1169540"/>
    <lineage>
        <taxon>Eukaryota</taxon>
        <taxon>Sar</taxon>
        <taxon>Alveolata</taxon>
        <taxon>Colpodellida</taxon>
        <taxon>Vitrellaceae</taxon>
        <taxon>Vitrella</taxon>
    </lineage>
</organism>
<evidence type="ECO:0000256" key="1">
    <source>
        <dbReference type="SAM" id="MobiDB-lite"/>
    </source>
</evidence>
<evidence type="ECO:0000313" key="2">
    <source>
        <dbReference type="EMBL" id="CEL99763.1"/>
    </source>
</evidence>
<dbReference type="AlphaFoldDB" id="A0A0G4EPK5"/>
<protein>
    <submittedName>
        <fullName evidence="2">Uncharacterized protein</fullName>
    </submittedName>
</protein>
<dbReference type="InParanoid" id="A0A0G4EPK5"/>
<dbReference type="VEuPathDB" id="CryptoDB:Vbra_5309"/>
<reference evidence="2 3" key="1">
    <citation type="submission" date="2014-11" db="EMBL/GenBank/DDBJ databases">
        <authorList>
            <person name="Zhu J."/>
            <person name="Qi W."/>
            <person name="Song R."/>
        </authorList>
    </citation>
    <scope>NUCLEOTIDE SEQUENCE [LARGE SCALE GENOMIC DNA]</scope>
</reference>
<dbReference type="Proteomes" id="UP000041254">
    <property type="component" value="Unassembled WGS sequence"/>
</dbReference>
<gene>
    <name evidence="2" type="ORF">Vbra_5309</name>
</gene>
<accession>A0A0G4EPK5</accession>
<sequence length="126" mass="14538">MTGRPIESESRERINRKLDAAQQEQEKRAELVHLRRRLVDIVYAATKGKDEMHRCDALANERLKMARRPPDGDDLSQTFGGSHSMMLLRFWRRRAVRGATHLRGRFMVAAMTPGGRCCKQLKVVFC</sequence>
<feature type="region of interest" description="Disordered" evidence="1">
    <location>
        <begin position="1"/>
        <end position="23"/>
    </location>
</feature>
<dbReference type="EMBL" id="CDMY01000288">
    <property type="protein sequence ID" value="CEL99763.1"/>
    <property type="molecule type" value="Genomic_DNA"/>
</dbReference>
<keyword evidence="3" id="KW-1185">Reference proteome</keyword>
<proteinExistence type="predicted"/>